<feature type="domain" description="Glycosyl transferase family 1" evidence="3">
    <location>
        <begin position="69"/>
        <end position="229"/>
    </location>
</feature>
<keyword evidence="2" id="KW-1133">Transmembrane helix</keyword>
<evidence type="ECO:0000313" key="5">
    <source>
        <dbReference type="Proteomes" id="UP001054925"/>
    </source>
</evidence>
<proteinExistence type="predicted"/>
<keyword evidence="1" id="KW-0808">Transferase</keyword>
<name>A0AAV5G920_CORAM</name>
<dbReference type="PANTHER" id="PTHR45947:SF3">
    <property type="entry name" value="SULFOQUINOVOSYL TRANSFERASE SQD2"/>
    <property type="match status" value="1"/>
</dbReference>
<organism evidence="4 5">
    <name type="scientific">Corynebacterium ammoniagenes</name>
    <name type="common">Brevibacterium ammoniagenes</name>
    <dbReference type="NCBI Taxonomy" id="1697"/>
    <lineage>
        <taxon>Bacteria</taxon>
        <taxon>Bacillati</taxon>
        <taxon>Actinomycetota</taxon>
        <taxon>Actinomycetes</taxon>
        <taxon>Mycobacteriales</taxon>
        <taxon>Corynebacteriaceae</taxon>
        <taxon>Corynebacterium</taxon>
    </lineage>
</organism>
<dbReference type="Pfam" id="PF00534">
    <property type="entry name" value="Glycos_transf_1"/>
    <property type="match status" value="1"/>
</dbReference>
<evidence type="ECO:0000313" key="4">
    <source>
        <dbReference type="EMBL" id="GJN42001.1"/>
    </source>
</evidence>
<dbReference type="AlphaFoldDB" id="A0AAV5G920"/>
<evidence type="ECO:0000256" key="2">
    <source>
        <dbReference type="SAM" id="Phobius"/>
    </source>
</evidence>
<comment type="caution">
    <text evidence="4">The sequence shown here is derived from an EMBL/GenBank/DDBJ whole genome shotgun (WGS) entry which is preliminary data.</text>
</comment>
<dbReference type="EMBL" id="BQKK01000001">
    <property type="protein sequence ID" value="GJN42001.1"/>
    <property type="molecule type" value="Genomic_DNA"/>
</dbReference>
<reference evidence="4" key="1">
    <citation type="submission" date="2021-12" db="EMBL/GenBank/DDBJ databases">
        <title>Draft genome sequence of Corynebacterium ammoniagenes strain T-723.</title>
        <authorList>
            <person name="Matsuzawa M."/>
            <person name="Hiratani M."/>
            <person name="Abe I."/>
            <person name="Tsuji Y."/>
            <person name="Nakamura J."/>
        </authorList>
    </citation>
    <scope>NUCLEOTIDE SEQUENCE</scope>
    <source>
        <strain evidence="4">T-723</strain>
    </source>
</reference>
<sequence length="261" mass="28485">MISNSKAENLIRKSLNPWLRSVYGGAAAVIGIAPTMVQTLIARGTDKKETTLIYNWGDDSVPSRTIDKSSDVTEILFAGNIGDMQDLDTVVRAAHLVEDLPIIVTIVGDGVSREKIQTLAEELGCENVVFRGGVPKSEMPAIYGSAHFSLVTLRDLKLFRGTIPSKFQASIAHGVPVITTVQGDLRRLVEDFDLGFTSEGEDVESLAHAMRKAHELGSTDYEELQQRTRETYLNHFSRRAGIDAVETVLAQAVATTKGKDN</sequence>
<feature type="transmembrane region" description="Helical" evidence="2">
    <location>
        <begin position="21"/>
        <end position="41"/>
    </location>
</feature>
<evidence type="ECO:0000256" key="1">
    <source>
        <dbReference type="ARBA" id="ARBA00022679"/>
    </source>
</evidence>
<dbReference type="CDD" id="cd03794">
    <property type="entry name" value="GT4_WbuB-like"/>
    <property type="match status" value="1"/>
</dbReference>
<evidence type="ECO:0000259" key="3">
    <source>
        <dbReference type="Pfam" id="PF00534"/>
    </source>
</evidence>
<keyword evidence="2" id="KW-0812">Transmembrane</keyword>
<dbReference type="PANTHER" id="PTHR45947">
    <property type="entry name" value="SULFOQUINOVOSYL TRANSFERASE SQD2"/>
    <property type="match status" value="1"/>
</dbReference>
<dbReference type="InterPro" id="IPR001296">
    <property type="entry name" value="Glyco_trans_1"/>
</dbReference>
<dbReference type="GO" id="GO:0016758">
    <property type="term" value="F:hexosyltransferase activity"/>
    <property type="evidence" value="ECO:0007669"/>
    <property type="project" value="TreeGrafter"/>
</dbReference>
<keyword evidence="2" id="KW-0472">Membrane</keyword>
<gene>
    <name evidence="4" type="ORF">CAT723_04800</name>
</gene>
<accession>A0AAV5G920</accession>
<dbReference type="Gene3D" id="3.40.50.2000">
    <property type="entry name" value="Glycogen Phosphorylase B"/>
    <property type="match status" value="2"/>
</dbReference>
<dbReference type="Proteomes" id="UP001054925">
    <property type="component" value="Unassembled WGS sequence"/>
</dbReference>
<protein>
    <recommendedName>
        <fullName evidence="3">Glycosyl transferase family 1 domain-containing protein</fullName>
    </recommendedName>
</protein>
<dbReference type="SUPFAM" id="SSF53756">
    <property type="entry name" value="UDP-Glycosyltransferase/glycogen phosphorylase"/>
    <property type="match status" value="1"/>
</dbReference>
<dbReference type="InterPro" id="IPR050194">
    <property type="entry name" value="Glycosyltransferase_grp1"/>
</dbReference>